<dbReference type="EMBL" id="JAVRJZ010000012">
    <property type="protein sequence ID" value="KAK2716156.1"/>
    <property type="molecule type" value="Genomic_DNA"/>
</dbReference>
<organism evidence="2 3">
    <name type="scientific">Artemia franciscana</name>
    <name type="common">Brine shrimp</name>
    <name type="synonym">Artemia sanfranciscana</name>
    <dbReference type="NCBI Taxonomy" id="6661"/>
    <lineage>
        <taxon>Eukaryota</taxon>
        <taxon>Metazoa</taxon>
        <taxon>Ecdysozoa</taxon>
        <taxon>Arthropoda</taxon>
        <taxon>Crustacea</taxon>
        <taxon>Branchiopoda</taxon>
        <taxon>Anostraca</taxon>
        <taxon>Artemiidae</taxon>
        <taxon>Artemia</taxon>
    </lineage>
</organism>
<gene>
    <name evidence="2" type="ORF">QYM36_010659</name>
</gene>
<dbReference type="EMBL" id="JAVRJZ010000012">
    <property type="protein sequence ID" value="KAK2716155.1"/>
    <property type="molecule type" value="Genomic_DNA"/>
</dbReference>
<evidence type="ECO:0000313" key="3">
    <source>
        <dbReference type="Proteomes" id="UP001187531"/>
    </source>
</evidence>
<feature type="compositionally biased region" description="Polar residues" evidence="1">
    <location>
        <begin position="226"/>
        <end position="236"/>
    </location>
</feature>
<proteinExistence type="predicted"/>
<evidence type="ECO:0000313" key="2">
    <source>
        <dbReference type="EMBL" id="KAK2716154.1"/>
    </source>
</evidence>
<feature type="region of interest" description="Disordered" evidence="1">
    <location>
        <begin position="1"/>
        <end position="48"/>
    </location>
</feature>
<keyword evidence="3" id="KW-1185">Reference proteome</keyword>
<comment type="caution">
    <text evidence="2">The sequence shown here is derived from an EMBL/GenBank/DDBJ whole genome shotgun (WGS) entry which is preliminary data.</text>
</comment>
<feature type="region of interest" description="Disordered" evidence="1">
    <location>
        <begin position="217"/>
        <end position="236"/>
    </location>
</feature>
<dbReference type="InterPro" id="IPR025271">
    <property type="entry name" value="CCDC28"/>
</dbReference>
<dbReference type="AlphaFoldDB" id="A0AA88HY29"/>
<dbReference type="PANTHER" id="PTHR13400:SF4">
    <property type="entry name" value="COILED-COIL DOMAIN-CONTAINING PROTEIN 28A-LIKE PROTEIN"/>
    <property type="match status" value="1"/>
</dbReference>
<sequence length="236" mass="25648">MSLSSENKQPPPVPARPAGLYHPLAKVDSTPVPMTLSPRKSVEGSSIGYEMKDLRSTYSRAHSRNVSSASKVAGDDVLSSRMNPGIINSPGYYPLIDSKQESDKKATAPISGSGQLVNHHSFFSDGSEVKHMESALLELLSDFRSGKLRAFGNDGSLEQMMAIRDQQEKLAKMHFDLLAKRSRNSSSKDGETAPVDTMKELIFGLEQLSMSIEKLHSSSAEPKVFESNNSASTSKS</sequence>
<protein>
    <submittedName>
        <fullName evidence="2">Uncharacterized protein</fullName>
    </submittedName>
</protein>
<evidence type="ECO:0000256" key="1">
    <source>
        <dbReference type="SAM" id="MobiDB-lite"/>
    </source>
</evidence>
<dbReference type="EMBL" id="JAVRJZ010000012">
    <property type="protein sequence ID" value="KAK2716154.1"/>
    <property type="molecule type" value="Genomic_DNA"/>
</dbReference>
<dbReference type="PANTHER" id="PTHR13400">
    <property type="entry name" value="CHEMOKINE C-C MOTIF RECEPTOR 1"/>
    <property type="match status" value="1"/>
</dbReference>
<reference evidence="2" key="1">
    <citation type="submission" date="2023-07" db="EMBL/GenBank/DDBJ databases">
        <title>Chromosome-level genome assembly of Artemia franciscana.</title>
        <authorList>
            <person name="Jo E."/>
        </authorList>
    </citation>
    <scope>NUCLEOTIDE SEQUENCE</scope>
    <source>
        <tissue evidence="2">Whole body</tissue>
    </source>
</reference>
<dbReference type="Pfam" id="PF13270">
    <property type="entry name" value="CCDC28"/>
    <property type="match status" value="1"/>
</dbReference>
<name>A0AA88HY29_ARTSF</name>
<accession>A0AA88HY29</accession>
<dbReference type="Proteomes" id="UP001187531">
    <property type="component" value="Unassembled WGS sequence"/>
</dbReference>